<feature type="region of interest" description="Disordered" evidence="1">
    <location>
        <begin position="191"/>
        <end position="282"/>
    </location>
</feature>
<name>A0ABN8PRQ7_9CNID</name>
<keyword evidence="3" id="KW-1185">Reference proteome</keyword>
<dbReference type="InterPro" id="IPR013761">
    <property type="entry name" value="SAM/pointed_sf"/>
</dbReference>
<feature type="compositionally biased region" description="Low complexity" evidence="1">
    <location>
        <begin position="199"/>
        <end position="218"/>
    </location>
</feature>
<dbReference type="Gene3D" id="1.10.150.50">
    <property type="entry name" value="Transcription Factor, Ets-1"/>
    <property type="match status" value="1"/>
</dbReference>
<organism evidence="2 3">
    <name type="scientific">Porites lobata</name>
    <dbReference type="NCBI Taxonomy" id="104759"/>
    <lineage>
        <taxon>Eukaryota</taxon>
        <taxon>Metazoa</taxon>
        <taxon>Cnidaria</taxon>
        <taxon>Anthozoa</taxon>
        <taxon>Hexacorallia</taxon>
        <taxon>Scleractinia</taxon>
        <taxon>Fungiina</taxon>
        <taxon>Poritidae</taxon>
        <taxon>Porites</taxon>
    </lineage>
</organism>
<dbReference type="Proteomes" id="UP001159405">
    <property type="component" value="Unassembled WGS sequence"/>
</dbReference>
<protein>
    <submittedName>
        <fullName evidence="2">Uncharacterized protein</fullName>
    </submittedName>
</protein>
<reference evidence="2 3" key="1">
    <citation type="submission" date="2022-05" db="EMBL/GenBank/DDBJ databases">
        <authorList>
            <consortium name="Genoscope - CEA"/>
            <person name="William W."/>
        </authorList>
    </citation>
    <scope>NUCLEOTIDE SEQUENCE [LARGE SCALE GENOMIC DNA]</scope>
</reference>
<gene>
    <name evidence="2" type="ORF">PLOB_00045246</name>
</gene>
<accession>A0ABN8PRQ7</accession>
<dbReference type="SUPFAM" id="SSF47769">
    <property type="entry name" value="SAM/Pointed domain"/>
    <property type="match status" value="1"/>
</dbReference>
<sequence length="365" mass="40827">MENKSTNLIEWTVEDVKKEIQKTSNEDIGKKFEEQKIDGKALFFLSREGSFAQLDVCGLSTVGDQMRMKVSEVPGVSVDSHGGRRNHKPSVMNIKKSSEMNQRIYKAKRKAVRAAAIQMWPGNDIPTFKNNQEAEQKLDSLVKDLEKECTFAPLNFGMEGIRQHILDVLNERRRHVRNGFDYSLPDKRTLKRKLKVKSDPSGGENSSNNSSTLSDQSGDTMSVHSSEEEDSTPVKRLKKLIHKEQIQSESEDSSDEPPVASQNKNVNFATNTESAEKDKKKSISLTDRAATLIICVAYNAIKLSDVARSQLQSSGKRLGLKNLNKEDKTSLVRLVAQGLLDQGYVKIVGSLKSPSRNDICKVKPF</sequence>
<feature type="compositionally biased region" description="Polar residues" evidence="1">
    <location>
        <begin position="260"/>
        <end position="273"/>
    </location>
</feature>
<evidence type="ECO:0000313" key="2">
    <source>
        <dbReference type="EMBL" id="CAH3146717.1"/>
    </source>
</evidence>
<proteinExistence type="predicted"/>
<evidence type="ECO:0000256" key="1">
    <source>
        <dbReference type="SAM" id="MobiDB-lite"/>
    </source>
</evidence>
<evidence type="ECO:0000313" key="3">
    <source>
        <dbReference type="Proteomes" id="UP001159405"/>
    </source>
</evidence>
<dbReference type="EMBL" id="CALNXK010000079">
    <property type="protein sequence ID" value="CAH3146717.1"/>
    <property type="molecule type" value="Genomic_DNA"/>
</dbReference>
<comment type="caution">
    <text evidence="2">The sequence shown here is derived from an EMBL/GenBank/DDBJ whole genome shotgun (WGS) entry which is preliminary data.</text>
</comment>